<organism evidence="1 2">
    <name type="scientific">Serendipita indica (strain DSM 11827)</name>
    <name type="common">Root endophyte fungus</name>
    <name type="synonym">Piriformospora indica</name>
    <dbReference type="NCBI Taxonomy" id="1109443"/>
    <lineage>
        <taxon>Eukaryota</taxon>
        <taxon>Fungi</taxon>
        <taxon>Dikarya</taxon>
        <taxon>Basidiomycota</taxon>
        <taxon>Agaricomycotina</taxon>
        <taxon>Agaricomycetes</taxon>
        <taxon>Sebacinales</taxon>
        <taxon>Serendipitaceae</taxon>
        <taxon>Serendipita</taxon>
    </lineage>
</organism>
<comment type="caution">
    <text evidence="1">The sequence shown here is derived from an EMBL/GenBank/DDBJ whole genome shotgun (WGS) entry which is preliminary data.</text>
</comment>
<accession>G4THJ9</accession>
<evidence type="ECO:0000313" key="1">
    <source>
        <dbReference type="EMBL" id="CCA70792.1"/>
    </source>
</evidence>
<dbReference type="EMBL" id="CAFZ01000095">
    <property type="protein sequence ID" value="CCA70792.1"/>
    <property type="molecule type" value="Genomic_DNA"/>
</dbReference>
<dbReference type="HOGENOM" id="CLU_636332_0_0_1"/>
<protein>
    <recommendedName>
        <fullName evidence="3">F-box domain-containing protein</fullName>
    </recommendedName>
</protein>
<sequence length="431" mass="50036">MGWLELQLSRASTQTLEIEWAVADNPEWPLFKDELLDIFTRWAPIERWHSLRVTELAPRHIPFFRSLIFTKTFENLESFVWESFDEERHTMLPLVDAHLPPLPTSKFRQFECDFHIDHAQLHGSIATLIQYTSRFWTQDLRDFGEHFLPPNVHELLVSRLPDFPLPHVTSIRISSLHNLNSTTLPNVSSLTIRLLVPRTFPLPVEFDTLRELSVAVVDFQLLEMIQAPNLHSLSIGAPTELYVPRRSHINRIKKESLLRVFAQGSQYSLNPPQLSIRHPFPLDILEHVVRHAKDTTHLSVKFRNTYDMGLFISRVLLPAPSMHPSISSLASKHVGPTYGDDITCPDLKMLTLDLERPRLLKEHSSLRWRVDQHLIALYSRRLFIVRKGSSLEGISFVVDRHWRRFSATELDALHVDGHETEELEDGYHINL</sequence>
<evidence type="ECO:0008006" key="3">
    <source>
        <dbReference type="Google" id="ProtNLM"/>
    </source>
</evidence>
<proteinExistence type="predicted"/>
<reference evidence="1 2" key="1">
    <citation type="journal article" date="2011" name="PLoS Pathog.">
        <title>Endophytic Life Strategies Decoded by Genome and Transcriptome Analyses of the Mutualistic Root Symbiont Piriformospora indica.</title>
        <authorList>
            <person name="Zuccaro A."/>
            <person name="Lahrmann U."/>
            <person name="Guldener U."/>
            <person name="Langen G."/>
            <person name="Pfiffi S."/>
            <person name="Biedenkopf D."/>
            <person name="Wong P."/>
            <person name="Samans B."/>
            <person name="Grimm C."/>
            <person name="Basiewicz M."/>
            <person name="Murat C."/>
            <person name="Martin F."/>
            <person name="Kogel K.H."/>
        </authorList>
    </citation>
    <scope>NUCLEOTIDE SEQUENCE [LARGE SCALE GENOMIC DNA]</scope>
    <source>
        <strain evidence="1 2">DSM 11827</strain>
    </source>
</reference>
<evidence type="ECO:0000313" key="2">
    <source>
        <dbReference type="Proteomes" id="UP000007148"/>
    </source>
</evidence>
<dbReference type="AlphaFoldDB" id="G4THJ9"/>
<name>G4THJ9_SERID</name>
<dbReference type="InParanoid" id="G4THJ9"/>
<dbReference type="Proteomes" id="UP000007148">
    <property type="component" value="Unassembled WGS sequence"/>
</dbReference>
<keyword evidence="2" id="KW-1185">Reference proteome</keyword>
<gene>
    <name evidence="1" type="ORF">PIIN_04727</name>
</gene>